<dbReference type="EMBL" id="BAAAPF010000054">
    <property type="protein sequence ID" value="GAA2120725.1"/>
    <property type="molecule type" value="Genomic_DNA"/>
</dbReference>
<dbReference type="InterPro" id="IPR027945">
    <property type="entry name" value="SseB_C"/>
</dbReference>
<keyword evidence="4" id="KW-1185">Reference proteome</keyword>
<dbReference type="RefSeq" id="WP_344289751.1">
    <property type="nucleotide sequence ID" value="NZ_BAAAPF010000054.1"/>
</dbReference>
<reference evidence="4" key="1">
    <citation type="journal article" date="2019" name="Int. J. Syst. Evol. Microbiol.">
        <title>The Global Catalogue of Microorganisms (GCM) 10K type strain sequencing project: providing services to taxonomists for standard genome sequencing and annotation.</title>
        <authorList>
            <consortium name="The Broad Institute Genomics Platform"/>
            <consortium name="The Broad Institute Genome Sequencing Center for Infectious Disease"/>
            <person name="Wu L."/>
            <person name="Ma J."/>
        </authorList>
    </citation>
    <scope>NUCLEOTIDE SEQUENCE [LARGE SCALE GENOMIC DNA]</scope>
    <source>
        <strain evidence="4">JCM 15481</strain>
    </source>
</reference>
<name>A0ABN2Y2S0_9ACTN</name>
<evidence type="ECO:0000259" key="2">
    <source>
        <dbReference type="Pfam" id="PF14581"/>
    </source>
</evidence>
<gene>
    <name evidence="3" type="ORF">GCM10009802_23640</name>
</gene>
<comment type="caution">
    <text evidence="3">The sequence shown here is derived from an EMBL/GenBank/DDBJ whole genome shotgun (WGS) entry which is preliminary data.</text>
</comment>
<evidence type="ECO:0000313" key="3">
    <source>
        <dbReference type="EMBL" id="GAA2120725.1"/>
    </source>
</evidence>
<feature type="region of interest" description="Disordered" evidence="1">
    <location>
        <begin position="236"/>
        <end position="266"/>
    </location>
</feature>
<accession>A0ABN2Y2S0</accession>
<sequence>MDQLVRQVAPGRYDAYETLLAALAAGRVWMLLWQGRPDSPDAQYGSMQVEGHAYAPCFSSDRELSASGWAGAHEPVAGAEIAAALYPDRWGLWLDPHAAGGGVGVPWLDLRRVATGLDRLPAGPLRISEPVVDVAQFYALLGQTAHRTPAVRTLCRAWVQPALGEPYLAVGIDLYDTGPQSVAAAQAMMQESVAAVPPGLAVSTVALADDHDPVAMWMRANSRPFFDRGAYGGGPAAPPAGYGYPPPHPAGGAQQSGWQPGPAPQF</sequence>
<evidence type="ECO:0000256" key="1">
    <source>
        <dbReference type="SAM" id="MobiDB-lite"/>
    </source>
</evidence>
<organism evidence="3 4">
    <name type="scientific">Streptomyces synnematoformans</name>
    <dbReference type="NCBI Taxonomy" id="415721"/>
    <lineage>
        <taxon>Bacteria</taxon>
        <taxon>Bacillati</taxon>
        <taxon>Actinomycetota</taxon>
        <taxon>Actinomycetes</taxon>
        <taxon>Kitasatosporales</taxon>
        <taxon>Streptomycetaceae</taxon>
        <taxon>Streptomyces</taxon>
    </lineage>
</organism>
<dbReference type="Pfam" id="PF14581">
    <property type="entry name" value="SseB_C"/>
    <property type="match status" value="1"/>
</dbReference>
<proteinExistence type="predicted"/>
<feature type="domain" description="SseB protein C-terminal" evidence="2">
    <location>
        <begin position="124"/>
        <end position="228"/>
    </location>
</feature>
<evidence type="ECO:0000313" key="4">
    <source>
        <dbReference type="Proteomes" id="UP001500443"/>
    </source>
</evidence>
<protein>
    <submittedName>
        <fullName evidence="3">Enhanced serine sensitivity protein SseB C-terminal domain-containing protein</fullName>
    </submittedName>
</protein>
<dbReference type="Proteomes" id="UP001500443">
    <property type="component" value="Unassembled WGS sequence"/>
</dbReference>